<dbReference type="EMBL" id="FOZW01000009">
    <property type="protein sequence ID" value="SFT05892.1"/>
    <property type="molecule type" value="Genomic_DNA"/>
</dbReference>
<dbReference type="Proteomes" id="UP000199392">
    <property type="component" value="Unassembled WGS sequence"/>
</dbReference>
<dbReference type="Gene3D" id="3.40.50.10490">
    <property type="entry name" value="Glucose-6-phosphate isomerase like protein, domain 1"/>
    <property type="match status" value="1"/>
</dbReference>
<feature type="domain" description="HTH rpiR-type" evidence="1">
    <location>
        <begin position="5"/>
        <end position="81"/>
    </location>
</feature>
<proteinExistence type="predicted"/>
<accession>A0A1I6UWU6</accession>
<dbReference type="STRING" id="311180.SAMN04488050_10975"/>
<evidence type="ECO:0000313" key="3">
    <source>
        <dbReference type="Proteomes" id="UP000199392"/>
    </source>
</evidence>
<gene>
    <name evidence="2" type="ORF">SAMN04488050_10975</name>
</gene>
<keyword evidence="3" id="KW-1185">Reference proteome</keyword>
<evidence type="ECO:0000313" key="2">
    <source>
        <dbReference type="EMBL" id="SFT05892.1"/>
    </source>
</evidence>
<dbReference type="InterPro" id="IPR036388">
    <property type="entry name" value="WH-like_DNA-bd_sf"/>
</dbReference>
<dbReference type="PANTHER" id="PTHR30514">
    <property type="entry name" value="GLUCOKINASE"/>
    <property type="match status" value="1"/>
</dbReference>
<dbReference type="Gene3D" id="1.10.10.10">
    <property type="entry name" value="Winged helix-like DNA-binding domain superfamily/Winged helix DNA-binding domain"/>
    <property type="match status" value="1"/>
</dbReference>
<dbReference type="InterPro" id="IPR047640">
    <property type="entry name" value="RpiR-like"/>
</dbReference>
<reference evidence="3" key="1">
    <citation type="submission" date="2016-10" db="EMBL/GenBank/DDBJ databases">
        <authorList>
            <person name="Varghese N."/>
            <person name="Submissions S."/>
        </authorList>
    </citation>
    <scope>NUCLEOTIDE SEQUENCE [LARGE SCALE GENOMIC DNA]</scope>
    <source>
        <strain evidence="3">DSM 26894</strain>
    </source>
</reference>
<dbReference type="Pfam" id="PF01418">
    <property type="entry name" value="HTH_6"/>
    <property type="match status" value="1"/>
</dbReference>
<dbReference type="GO" id="GO:1901135">
    <property type="term" value="P:carbohydrate derivative metabolic process"/>
    <property type="evidence" value="ECO:0007669"/>
    <property type="project" value="InterPro"/>
</dbReference>
<dbReference type="PROSITE" id="PS51071">
    <property type="entry name" value="HTH_RPIR"/>
    <property type="match status" value="1"/>
</dbReference>
<dbReference type="GO" id="GO:0003700">
    <property type="term" value="F:DNA-binding transcription factor activity"/>
    <property type="evidence" value="ECO:0007669"/>
    <property type="project" value="InterPro"/>
</dbReference>
<dbReference type="InterPro" id="IPR046348">
    <property type="entry name" value="SIS_dom_sf"/>
</dbReference>
<dbReference type="GO" id="GO:0097367">
    <property type="term" value="F:carbohydrate derivative binding"/>
    <property type="evidence" value="ECO:0007669"/>
    <property type="project" value="InterPro"/>
</dbReference>
<dbReference type="RefSeq" id="WP_218124914.1">
    <property type="nucleotide sequence ID" value="NZ_FNCL01000014.1"/>
</dbReference>
<organism evidence="2 3">
    <name type="scientific">Alloyangia pacifica</name>
    <dbReference type="NCBI Taxonomy" id="311180"/>
    <lineage>
        <taxon>Bacteria</taxon>
        <taxon>Pseudomonadati</taxon>
        <taxon>Pseudomonadota</taxon>
        <taxon>Alphaproteobacteria</taxon>
        <taxon>Rhodobacterales</taxon>
        <taxon>Roseobacteraceae</taxon>
        <taxon>Alloyangia</taxon>
    </lineage>
</organism>
<dbReference type="InterPro" id="IPR009057">
    <property type="entry name" value="Homeodomain-like_sf"/>
</dbReference>
<dbReference type="SUPFAM" id="SSF46689">
    <property type="entry name" value="Homeodomain-like"/>
    <property type="match status" value="1"/>
</dbReference>
<name>A0A1I6UWU6_9RHOB</name>
<evidence type="ECO:0000259" key="1">
    <source>
        <dbReference type="PROSITE" id="PS51071"/>
    </source>
</evidence>
<protein>
    <submittedName>
        <fullName evidence="2">Transcriptional regulator, RpiR family</fullName>
    </submittedName>
</protein>
<dbReference type="PANTHER" id="PTHR30514:SF18">
    <property type="entry name" value="RPIR-FAMILY TRANSCRIPTIONAL REGULATOR"/>
    <property type="match status" value="1"/>
</dbReference>
<sequence>MSQSSDLMSRIQDRAVDLTQSEERLVAELIKAPRDVALLSAAAFADRAGLHEATCSRLARKLGYDSYAAFRRALQHTYLGGEPAARMASTLKEAGADPLHHLIGLEIASLSGLTDHISAAQIADAADLLTGRRVFLFAHGNACVLAEQAERRLRRMSLDARRLQGSARDLAEGALALRGSDAVILFAFRRQPPGYAALMGRAAEVGARTLVLADEIGPVLRPAADQILAAPRTGVPEGFQTLTVPMLILNALILALGRRSEALSSLSDLSRLIAAFEQDGEK</sequence>
<dbReference type="GO" id="GO:0003677">
    <property type="term" value="F:DNA binding"/>
    <property type="evidence" value="ECO:0007669"/>
    <property type="project" value="InterPro"/>
</dbReference>
<dbReference type="AlphaFoldDB" id="A0A1I6UWU6"/>
<dbReference type="InterPro" id="IPR000281">
    <property type="entry name" value="HTH_RpiR"/>
</dbReference>
<dbReference type="SUPFAM" id="SSF53697">
    <property type="entry name" value="SIS domain"/>
    <property type="match status" value="1"/>
</dbReference>